<evidence type="ECO:0000256" key="7">
    <source>
        <dbReference type="SAM" id="MobiDB-lite"/>
    </source>
</evidence>
<keyword evidence="2" id="KW-0391">Immunity</keyword>
<dbReference type="GeneID" id="113996258"/>
<evidence type="ECO:0000313" key="11">
    <source>
        <dbReference type="RefSeq" id="XP_039243695.1"/>
    </source>
</evidence>
<evidence type="ECO:0000259" key="9">
    <source>
        <dbReference type="PROSITE" id="PS50835"/>
    </source>
</evidence>
<evidence type="ECO:0000313" key="10">
    <source>
        <dbReference type="Proteomes" id="UP000504627"/>
    </source>
</evidence>
<dbReference type="InterPro" id="IPR013783">
    <property type="entry name" value="Ig-like_fold"/>
</dbReference>
<dbReference type="SMART" id="SM00406">
    <property type="entry name" value="IGv"/>
    <property type="match status" value="1"/>
</dbReference>
<gene>
    <name evidence="11" type="primary">LOC113996258</name>
</gene>
<accession>A0A7R5KT12</accession>
<keyword evidence="5" id="KW-0393">Immunoglobulin domain</keyword>
<sequence length="355" mass="38476">MRRWRGAGLAALAAVLLVAAGRAQVQQEPLAQTPEGTEITINCSHPTIRTGDYIHWYRQLRGRGPQLLALIVQGSKDLPDKAGQVSVSPDRRWSTLCLSGPRVGDAAVYYCAVADTARGAGAAAGHEPPRAGPGGAGGTAPAGASRGRSCTSKISFSNHVPPSWAPLFQRAAFQGAFRIGVLNRPKSNLQKSRVQVWLMLLLTSPSVENSNISWSLCSRWPLISTSLTNPLLFANSRSGCCINSLTIKNIKIPPMALFFMPEQMQAIIHKTVVAAKRRFHQSQGMRCTCYSILSPRLAANSSAQTLFVEGMIERLQWAPLKCLLPVVTFGEIIARELCWESSARPDSPSMEMLSD</sequence>
<organism evidence="10 11">
    <name type="scientific">Pipra filicauda</name>
    <name type="common">Wire-tailed manakin</name>
    <dbReference type="NCBI Taxonomy" id="649802"/>
    <lineage>
        <taxon>Eukaryota</taxon>
        <taxon>Metazoa</taxon>
        <taxon>Chordata</taxon>
        <taxon>Craniata</taxon>
        <taxon>Vertebrata</taxon>
        <taxon>Euteleostomi</taxon>
        <taxon>Archelosauria</taxon>
        <taxon>Archosauria</taxon>
        <taxon>Dinosauria</taxon>
        <taxon>Saurischia</taxon>
        <taxon>Theropoda</taxon>
        <taxon>Coelurosauria</taxon>
        <taxon>Aves</taxon>
        <taxon>Neognathae</taxon>
        <taxon>Neoaves</taxon>
        <taxon>Telluraves</taxon>
        <taxon>Australaves</taxon>
        <taxon>Passeriformes</taxon>
        <taxon>Pipridae</taxon>
        <taxon>Pipra</taxon>
    </lineage>
</organism>
<dbReference type="PANTHER" id="PTHR19343">
    <property type="entry name" value="T CELL RECEPTOR ALPHA VARIABLE 1-2"/>
    <property type="match status" value="1"/>
</dbReference>
<dbReference type="GO" id="GO:0002250">
    <property type="term" value="P:adaptive immune response"/>
    <property type="evidence" value="ECO:0007669"/>
    <property type="project" value="UniProtKB-KW"/>
</dbReference>
<dbReference type="AlphaFoldDB" id="A0A7R5KT12"/>
<dbReference type="RefSeq" id="XP_039243695.1">
    <property type="nucleotide sequence ID" value="XM_039387761.1"/>
</dbReference>
<name>A0A7R5KT12_9PASS</name>
<reference evidence="11" key="1">
    <citation type="submission" date="2025-08" db="UniProtKB">
        <authorList>
            <consortium name="RefSeq"/>
        </authorList>
    </citation>
    <scope>IDENTIFICATION</scope>
    <source>
        <tissue evidence="11">Muscle</tissue>
    </source>
</reference>
<feature type="signal peptide" evidence="8">
    <location>
        <begin position="1"/>
        <end position="23"/>
    </location>
</feature>
<evidence type="ECO:0000256" key="8">
    <source>
        <dbReference type="SAM" id="SignalP"/>
    </source>
</evidence>
<dbReference type="InParanoid" id="A0A7R5KT12"/>
<evidence type="ECO:0000256" key="4">
    <source>
        <dbReference type="ARBA" id="ARBA00023170"/>
    </source>
</evidence>
<dbReference type="GO" id="GO:0042101">
    <property type="term" value="C:T cell receptor complex"/>
    <property type="evidence" value="ECO:0007669"/>
    <property type="project" value="UniProtKB-KW"/>
</dbReference>
<dbReference type="GO" id="GO:0042605">
    <property type="term" value="F:peptide antigen binding"/>
    <property type="evidence" value="ECO:0007669"/>
    <property type="project" value="TreeGrafter"/>
</dbReference>
<dbReference type="Pfam" id="PF07686">
    <property type="entry name" value="V-set"/>
    <property type="match status" value="1"/>
</dbReference>
<feature type="domain" description="Ig-like" evidence="9">
    <location>
        <begin position="35"/>
        <end position="115"/>
    </location>
</feature>
<evidence type="ECO:0000256" key="6">
    <source>
        <dbReference type="ARBA" id="ARBA00043266"/>
    </source>
</evidence>
<dbReference type="InterPro" id="IPR013106">
    <property type="entry name" value="Ig_V-set"/>
</dbReference>
<dbReference type="InterPro" id="IPR007110">
    <property type="entry name" value="Ig-like_dom"/>
</dbReference>
<protein>
    <submittedName>
        <fullName evidence="11">Uncharacterized protein LOC113996258</fullName>
    </submittedName>
</protein>
<keyword evidence="6" id="KW-1279">T cell receptor</keyword>
<dbReference type="InterPro" id="IPR036179">
    <property type="entry name" value="Ig-like_dom_sf"/>
</dbReference>
<dbReference type="PROSITE" id="PS50835">
    <property type="entry name" value="IG_LIKE"/>
    <property type="match status" value="1"/>
</dbReference>
<keyword evidence="10" id="KW-1185">Reference proteome</keyword>
<dbReference type="Proteomes" id="UP000504627">
    <property type="component" value="Unplaced"/>
</dbReference>
<evidence type="ECO:0000256" key="3">
    <source>
        <dbReference type="ARBA" id="ARBA00023130"/>
    </source>
</evidence>
<keyword evidence="3" id="KW-1064">Adaptive immunity</keyword>
<dbReference type="InterPro" id="IPR051006">
    <property type="entry name" value="TCR_variable_domain"/>
</dbReference>
<evidence type="ECO:0000256" key="2">
    <source>
        <dbReference type="ARBA" id="ARBA00022859"/>
    </source>
</evidence>
<keyword evidence="4" id="KW-0675">Receptor</keyword>
<feature type="chain" id="PRO_5031421484" evidence="8">
    <location>
        <begin position="24"/>
        <end position="355"/>
    </location>
</feature>
<feature type="region of interest" description="Disordered" evidence="7">
    <location>
        <begin position="121"/>
        <end position="146"/>
    </location>
</feature>
<proteinExistence type="predicted"/>
<evidence type="ECO:0000256" key="5">
    <source>
        <dbReference type="ARBA" id="ARBA00023319"/>
    </source>
</evidence>
<keyword evidence="1 8" id="KW-0732">Signal</keyword>
<dbReference type="PANTHER" id="PTHR19343:SF13">
    <property type="entry name" value="T CELL RECEPTOR ALPHA VARIABLE 21"/>
    <property type="match status" value="1"/>
</dbReference>
<evidence type="ECO:0000256" key="1">
    <source>
        <dbReference type="ARBA" id="ARBA00022729"/>
    </source>
</evidence>
<dbReference type="Gene3D" id="2.60.40.10">
    <property type="entry name" value="Immunoglobulins"/>
    <property type="match status" value="1"/>
</dbReference>
<dbReference type="SUPFAM" id="SSF48726">
    <property type="entry name" value="Immunoglobulin"/>
    <property type="match status" value="1"/>
</dbReference>